<name>A0AAX1ECQ9_9GAMM</name>
<keyword evidence="1" id="KW-0472">Membrane</keyword>
<keyword evidence="1" id="KW-1133">Transmembrane helix</keyword>
<feature type="transmembrane region" description="Helical" evidence="1">
    <location>
        <begin position="67"/>
        <end position="87"/>
    </location>
</feature>
<organism evidence="2 3">
    <name type="scientific">Legionella israelensis</name>
    <dbReference type="NCBI Taxonomy" id="454"/>
    <lineage>
        <taxon>Bacteria</taxon>
        <taxon>Pseudomonadati</taxon>
        <taxon>Pseudomonadota</taxon>
        <taxon>Gammaproteobacteria</taxon>
        <taxon>Legionellales</taxon>
        <taxon>Legionellaceae</taxon>
        <taxon>Legionella</taxon>
    </lineage>
</organism>
<feature type="transmembrane region" description="Helical" evidence="1">
    <location>
        <begin position="195"/>
        <end position="219"/>
    </location>
</feature>
<reference evidence="2 3" key="1">
    <citation type="submission" date="2019-03" db="EMBL/GenBank/DDBJ databases">
        <title>Diverse conjugative elements silence natural transformation in Legionella species.</title>
        <authorList>
            <person name="Durieux I."/>
            <person name="Ginevra C."/>
            <person name="Attaiech L."/>
            <person name="Picq K."/>
            <person name="Juan P.A."/>
            <person name="Jarraud S."/>
            <person name="Charpentier X."/>
        </authorList>
    </citation>
    <scope>NUCLEOTIDE SEQUENCE [LARGE SCALE GENOMIC DNA]</scope>
    <source>
        <strain evidence="2 3">HL-0427-4011</strain>
    </source>
</reference>
<evidence type="ECO:0000313" key="3">
    <source>
        <dbReference type="Proteomes" id="UP000295517"/>
    </source>
</evidence>
<feature type="transmembrane region" description="Helical" evidence="1">
    <location>
        <begin position="42"/>
        <end position="60"/>
    </location>
</feature>
<feature type="transmembrane region" description="Helical" evidence="1">
    <location>
        <begin position="135"/>
        <end position="157"/>
    </location>
</feature>
<feature type="transmembrane region" description="Helical" evidence="1">
    <location>
        <begin position="5"/>
        <end position="22"/>
    </location>
</feature>
<sequence length="261" mass="29919">MTRTVLYLFSIALYVLGILLISQQDWLASVWIWPDAPWFSDVFMTSVIFAAATAYSVCATNGKLRPLYAISISSIVTITGITFYYYMFSASPNPETQMIRGWGVFLLMSLFINIWFFIVSYNADFESKEPFPTSLKWFLSFVMLINLQKSFLLIAGIKSFAWEISLSMAVVYGWTLFGGLIFVILVLLEPYWENVWPLFVALIAYDLVLIGPIIFSIIFQDVVPITSPRRLYSYGIAVIITFLMVVYYSMKKGRQRKLNKG</sequence>
<evidence type="ECO:0000313" key="2">
    <source>
        <dbReference type="EMBL" id="QBR82900.1"/>
    </source>
</evidence>
<dbReference type="Proteomes" id="UP000295517">
    <property type="component" value="Chromosome"/>
</dbReference>
<gene>
    <name evidence="2" type="ORF">E3983_00110</name>
</gene>
<dbReference type="EMBL" id="CP038254">
    <property type="protein sequence ID" value="QBR82900.1"/>
    <property type="molecule type" value="Genomic_DNA"/>
</dbReference>
<evidence type="ECO:0000256" key="1">
    <source>
        <dbReference type="SAM" id="Phobius"/>
    </source>
</evidence>
<feature type="transmembrane region" description="Helical" evidence="1">
    <location>
        <begin position="231"/>
        <end position="250"/>
    </location>
</feature>
<dbReference type="AlphaFoldDB" id="A0AAX1ECQ9"/>
<accession>A0AAX1ECQ9</accession>
<keyword evidence="1" id="KW-0812">Transmembrane</keyword>
<feature type="transmembrane region" description="Helical" evidence="1">
    <location>
        <begin position="99"/>
        <end position="123"/>
    </location>
</feature>
<proteinExistence type="predicted"/>
<feature type="transmembrane region" description="Helical" evidence="1">
    <location>
        <begin position="169"/>
        <end position="188"/>
    </location>
</feature>
<dbReference type="RefSeq" id="WP_135059416.1">
    <property type="nucleotide sequence ID" value="NZ_CP038254.1"/>
</dbReference>
<protein>
    <submittedName>
        <fullName evidence="2">Uncharacterized protein</fullName>
    </submittedName>
</protein>